<feature type="compositionally biased region" description="Low complexity" evidence="1">
    <location>
        <begin position="275"/>
        <end position="289"/>
    </location>
</feature>
<keyword evidence="4" id="KW-1185">Reference proteome</keyword>
<protein>
    <recommendedName>
        <fullName evidence="2">PH domain-containing protein</fullName>
    </recommendedName>
</protein>
<feature type="compositionally biased region" description="Basic and acidic residues" evidence="1">
    <location>
        <begin position="316"/>
        <end position="326"/>
    </location>
</feature>
<accession>A0A8T1WES4</accession>
<dbReference type="OrthoDB" id="185175at2759"/>
<dbReference type="Pfam" id="PF00169">
    <property type="entry name" value="PH"/>
    <property type="match status" value="2"/>
</dbReference>
<evidence type="ECO:0000313" key="3">
    <source>
        <dbReference type="EMBL" id="KAG7390089.1"/>
    </source>
</evidence>
<dbReference type="SMART" id="SM00233">
    <property type="entry name" value="PH"/>
    <property type="match status" value="2"/>
</dbReference>
<dbReference type="InterPro" id="IPR001849">
    <property type="entry name" value="PH_domain"/>
</dbReference>
<dbReference type="AlphaFoldDB" id="A0A8T1WES4"/>
<dbReference type="Proteomes" id="UP000694044">
    <property type="component" value="Unassembled WGS sequence"/>
</dbReference>
<name>A0A8T1WES4_9STRA</name>
<feature type="domain" description="PH" evidence="2">
    <location>
        <begin position="7"/>
        <end position="101"/>
    </location>
</feature>
<comment type="caution">
    <text evidence="3">The sequence shown here is derived from an EMBL/GenBank/DDBJ whole genome shotgun (WGS) entry which is preliminary data.</text>
</comment>
<feature type="domain" description="PH" evidence="2">
    <location>
        <begin position="151"/>
        <end position="243"/>
    </location>
</feature>
<feature type="region of interest" description="Disordered" evidence="1">
    <location>
        <begin position="260"/>
        <end position="334"/>
    </location>
</feature>
<proteinExistence type="predicted"/>
<evidence type="ECO:0000256" key="1">
    <source>
        <dbReference type="SAM" id="MobiDB-lite"/>
    </source>
</evidence>
<gene>
    <name evidence="3" type="ORF">PHYPSEUDO_008792</name>
</gene>
<dbReference type="PROSITE" id="PS50003">
    <property type="entry name" value="PH_DOMAIN"/>
    <property type="match status" value="2"/>
</dbReference>
<evidence type="ECO:0000313" key="4">
    <source>
        <dbReference type="Proteomes" id="UP000694044"/>
    </source>
</evidence>
<feature type="region of interest" description="Disordered" evidence="1">
    <location>
        <begin position="348"/>
        <end position="400"/>
    </location>
</feature>
<organism evidence="3 4">
    <name type="scientific">Phytophthora pseudosyringae</name>
    <dbReference type="NCBI Taxonomy" id="221518"/>
    <lineage>
        <taxon>Eukaryota</taxon>
        <taxon>Sar</taxon>
        <taxon>Stramenopiles</taxon>
        <taxon>Oomycota</taxon>
        <taxon>Peronosporomycetes</taxon>
        <taxon>Peronosporales</taxon>
        <taxon>Peronosporaceae</taxon>
        <taxon>Phytophthora</taxon>
    </lineage>
</organism>
<sequence>MALSGVDGEYAGWVYKQGSLVRNWKKRFMVLRGRQLTYYDTAKVNPTVKAKGSFQVITVELSTDIQNGLLVHGRGGRVLKLYTASAEATSAWYNMILDATTAAPQQFAPPDRFSTLSAATSKPGSSVDLDGEMELLDRLESLPLSEDGSEQVAHSGWIKKEGARVKSWKRRYFVLRGNALSYFNSEDTGAAAKGYGHVRAVEVNGSVTNGLDITFDNGRVLRVSARNSADMEVWLCKLSDAIEAANAEVNNVRQSLAARSSFRASSSMGGPSPTRMKQQQRIQQYNNRNAGIPMRHSLVSVPAKPRGSVAETPEMPQRRTVYEKRSSSSLDDSYISSGLSSQFSSNSYNHSNSFPDGSAVPVARPAVHTNGTTNPQTSSGSTFFDSDDEYDSDDSEGDWI</sequence>
<dbReference type="PANTHER" id="PTHR14336">
    <property type="entry name" value="TANDEM PH DOMAIN CONTAINING PROTEIN"/>
    <property type="match status" value="1"/>
</dbReference>
<evidence type="ECO:0000259" key="2">
    <source>
        <dbReference type="PROSITE" id="PS50003"/>
    </source>
</evidence>
<feature type="compositionally biased region" description="Acidic residues" evidence="1">
    <location>
        <begin position="385"/>
        <end position="400"/>
    </location>
</feature>
<dbReference type="EMBL" id="JAGDFM010000036">
    <property type="protein sequence ID" value="KAG7390089.1"/>
    <property type="molecule type" value="Genomic_DNA"/>
</dbReference>
<dbReference type="PANTHER" id="PTHR14336:SF16">
    <property type="entry name" value="PH DOMAIN-CONTAINING PROTEIN"/>
    <property type="match status" value="1"/>
</dbReference>
<dbReference type="InterPro" id="IPR051707">
    <property type="entry name" value="PI-Interact_SigTrans_Reg"/>
</dbReference>
<reference evidence="3" key="1">
    <citation type="submission" date="2021-02" db="EMBL/GenBank/DDBJ databases">
        <authorList>
            <person name="Palmer J.M."/>
        </authorList>
    </citation>
    <scope>NUCLEOTIDE SEQUENCE</scope>
    <source>
        <strain evidence="3">SCRP734</strain>
    </source>
</reference>